<reference evidence="1 2" key="1">
    <citation type="journal article" date="2013" name="Genome Announc.">
        <title>Draft Genome Sequence of Indibacter alkaliphilus Strain LW1T, Isolated from Lonar Lake, a Haloalkaline Lake in the Buldana District of Maharashtra, India.</title>
        <authorList>
            <person name="Singh A."/>
            <person name="Kumar Jangir P."/>
            <person name="Sharma R."/>
            <person name="Singh A."/>
            <person name="Kumar Pinnaka A."/>
            <person name="Shivaji S."/>
        </authorList>
    </citation>
    <scope>NUCLEOTIDE SEQUENCE [LARGE SCALE GENOMIC DNA]</scope>
    <source>
        <strain evidence="2">CCUG 57479 / KCTC 22604 / LW1</strain>
    </source>
</reference>
<dbReference type="EMBL" id="ALWO02000003">
    <property type="protein sequence ID" value="EPA00474.1"/>
    <property type="molecule type" value="Genomic_DNA"/>
</dbReference>
<dbReference type="Proteomes" id="UP000006073">
    <property type="component" value="Unassembled WGS sequence"/>
</dbReference>
<organism evidence="1 2">
    <name type="scientific">Indibacter alkaliphilus (strain CCUG 57479 / KCTC 22604 / LW1)</name>
    <dbReference type="NCBI Taxonomy" id="1189612"/>
    <lineage>
        <taxon>Bacteria</taxon>
        <taxon>Pseudomonadati</taxon>
        <taxon>Bacteroidota</taxon>
        <taxon>Cytophagia</taxon>
        <taxon>Cytophagales</taxon>
        <taxon>Cyclobacteriaceae</taxon>
    </lineage>
</organism>
<evidence type="ECO:0000313" key="2">
    <source>
        <dbReference type="Proteomes" id="UP000006073"/>
    </source>
</evidence>
<evidence type="ECO:0000313" key="1">
    <source>
        <dbReference type="EMBL" id="EPA00474.1"/>
    </source>
</evidence>
<protein>
    <submittedName>
        <fullName evidence="1">Uncharacterized protein</fullName>
    </submittedName>
</protein>
<proteinExistence type="predicted"/>
<comment type="caution">
    <text evidence="1">The sequence shown here is derived from an EMBL/GenBank/DDBJ whole genome shotgun (WGS) entry which is preliminary data.</text>
</comment>
<name>S2EDN9_INDAL</name>
<accession>S2EDN9</accession>
<gene>
    <name evidence="1" type="ORF">A33Q_0094</name>
</gene>
<dbReference type="AlphaFoldDB" id="S2EDN9"/>
<keyword evidence="2" id="KW-1185">Reference proteome</keyword>
<sequence>MFPDLFQFLYGAIEGDHGRLDDQEQGLFQFLYGAIEGRPDHHSV</sequence>